<dbReference type="RefSeq" id="WP_124941838.1">
    <property type="nucleotide sequence ID" value="NZ_CP033578.1"/>
</dbReference>
<dbReference type="Proteomes" id="UP000279760">
    <property type="component" value="Chromosome 2"/>
</dbReference>
<reference evidence="4 5" key="1">
    <citation type="submission" date="2018-11" db="EMBL/GenBank/DDBJ databases">
        <title>Complete Genome Sequence of Vbrio mediterranei 117-T6: a Potential Pathogen Bacteria Isolated from the Conchocelis of Pyropia.</title>
        <authorList>
            <person name="Liu Q."/>
        </authorList>
    </citation>
    <scope>NUCLEOTIDE SEQUENCE [LARGE SCALE GENOMIC DNA]</scope>
    <source>
        <strain evidence="4 5">117-T6</strain>
    </source>
</reference>
<evidence type="ECO:0000256" key="1">
    <source>
        <dbReference type="ARBA" id="ARBA00004196"/>
    </source>
</evidence>
<dbReference type="InterPro" id="IPR032518">
    <property type="entry name" value="HepII_N"/>
</dbReference>
<dbReference type="GO" id="GO:0030313">
    <property type="term" value="C:cell envelope"/>
    <property type="evidence" value="ECO:0007669"/>
    <property type="project" value="UniProtKB-SubCell"/>
</dbReference>
<protein>
    <submittedName>
        <fullName evidence="4">DUF4962 domain-containing protein</fullName>
    </submittedName>
</protein>
<evidence type="ECO:0000259" key="3">
    <source>
        <dbReference type="Pfam" id="PF16332"/>
    </source>
</evidence>
<sequence>MSNDKSFDAIKAMKLENDTSAGNLVDLLPIEVQKRDFDLSFLDNLAEARPRLLIQANELAEFKSRVKKDESHCMFDDFMNNSTAKFYDTEPYPEPQPYPEETVGKASLWRPYWRQMYVDCQMALNATRNLAIAGIVKDDKELIGKAKAWTLQLASYDPDGVTSRGYNDEAAFRVIAAMAWGYDWLHGHFTEEERTIVREALVTRLDEIMHHLKVTVDLLNNPLNSHGVRSISSAIIPTCIALYHDHPKAGEYIAYALEYYAVHYPPWGGEDGGWAEGPDYWNTQTAFLGEAFDLLKAYCGVDMFNKTFYENTGDFPLYCMPVHSKRASFCDQSSIGDFPGLKLAYNIKHYAGVNQKPEYVWYYNQLKGRDTEAHTKFYNFGWWDFGYDDLRFNILWDAPEEKAPSNDPLLKVFPVTGWAAFHNKMTERDNHIHMVFKCSPFGSISHSHGDQNAFTLHAFGETLASITGYYGGFGVDMHTKWRRHTFSKNLPLFNGKGQYGENKNTKFEGHQDRFCIEAGGQITDYDTDSDVKFVEGDATESYKFFTPDIESYKRKIWFVKGKLFVIQDKASFGEEKDLTWLMHTTFNTETAQKSFAIHGDKAHLDVSFINQSAEKITSVTNVEGFGDVDPYEFQDLELHRHVEVEFSASKQHDILTLLVPNKNNGEQVQVSYSVCGSELTLIVDGETVVIDLS</sequence>
<proteinExistence type="predicted"/>
<dbReference type="GO" id="GO:0016829">
    <property type="term" value="F:lyase activity"/>
    <property type="evidence" value="ECO:0007669"/>
    <property type="project" value="InterPro"/>
</dbReference>
<dbReference type="AlphaFoldDB" id="A0A3G4VJ33"/>
<feature type="domain" description="Heparinase II/III-like C-terminal" evidence="2">
    <location>
        <begin position="410"/>
        <end position="597"/>
    </location>
</feature>
<dbReference type="Pfam" id="PF07940">
    <property type="entry name" value="Hepar_II_III_C"/>
    <property type="match status" value="1"/>
</dbReference>
<dbReference type="SUPFAM" id="SSF48230">
    <property type="entry name" value="Chondroitin AC/alginate lyase"/>
    <property type="match status" value="1"/>
</dbReference>
<evidence type="ECO:0000313" key="5">
    <source>
        <dbReference type="Proteomes" id="UP000279760"/>
    </source>
</evidence>
<dbReference type="Gene3D" id="1.50.10.100">
    <property type="entry name" value="Chondroitin AC/alginate lyase"/>
    <property type="match status" value="1"/>
</dbReference>
<dbReference type="PANTHER" id="PTHR38045">
    <property type="entry name" value="CHROMOSOME 1, WHOLE GENOME SHOTGUN SEQUENCE"/>
    <property type="match status" value="1"/>
</dbReference>
<dbReference type="InterPro" id="IPR008929">
    <property type="entry name" value="Chondroitin_lyas"/>
</dbReference>
<dbReference type="PANTHER" id="PTHR38045:SF1">
    <property type="entry name" value="HEPARINASE II_III-LIKE PROTEIN"/>
    <property type="match status" value="1"/>
</dbReference>
<dbReference type="InterPro" id="IPR012480">
    <property type="entry name" value="Hepar_II_III_C"/>
</dbReference>
<feature type="domain" description="Heparinase II N-terminal" evidence="3">
    <location>
        <begin position="41"/>
        <end position="373"/>
    </location>
</feature>
<dbReference type="Pfam" id="PF16332">
    <property type="entry name" value="DUF4962"/>
    <property type="match status" value="1"/>
</dbReference>
<organism evidence="4 5">
    <name type="scientific">Vibrio mediterranei</name>
    <dbReference type="NCBI Taxonomy" id="689"/>
    <lineage>
        <taxon>Bacteria</taxon>
        <taxon>Pseudomonadati</taxon>
        <taxon>Pseudomonadota</taxon>
        <taxon>Gammaproteobacteria</taxon>
        <taxon>Vibrionales</taxon>
        <taxon>Vibrionaceae</taxon>
        <taxon>Vibrio</taxon>
    </lineage>
</organism>
<dbReference type="Gene3D" id="2.70.98.70">
    <property type="match status" value="1"/>
</dbReference>
<dbReference type="EMBL" id="CP033578">
    <property type="protein sequence ID" value="AYV24209.1"/>
    <property type="molecule type" value="Genomic_DNA"/>
</dbReference>
<evidence type="ECO:0000313" key="4">
    <source>
        <dbReference type="EMBL" id="AYV24209.1"/>
    </source>
</evidence>
<comment type="subcellular location">
    <subcellularLocation>
        <location evidence="1">Cell envelope</location>
    </subcellularLocation>
</comment>
<accession>A0A3G4VJ33</accession>
<name>A0A3G4VJ33_9VIBR</name>
<gene>
    <name evidence="4" type="ORF">ECB94_23365</name>
</gene>
<evidence type="ECO:0000259" key="2">
    <source>
        <dbReference type="Pfam" id="PF07940"/>
    </source>
</evidence>